<evidence type="ECO:0000259" key="4">
    <source>
        <dbReference type="PROSITE" id="PS01031"/>
    </source>
</evidence>
<accession>A0AAV8SGZ9</accession>
<protein>
    <recommendedName>
        <fullName evidence="4">SHSP domain-containing protein</fullName>
    </recommendedName>
</protein>
<dbReference type="EMBL" id="JAIWQS010000011">
    <property type="protein sequence ID" value="KAJ8751536.1"/>
    <property type="molecule type" value="Genomic_DNA"/>
</dbReference>
<proteinExistence type="inferred from homology"/>
<dbReference type="Proteomes" id="UP001159364">
    <property type="component" value="Linkage Group LG11"/>
</dbReference>
<keyword evidence="1" id="KW-0346">Stress response</keyword>
<dbReference type="AlphaFoldDB" id="A0AAV8SGZ9"/>
<name>A0AAV8SGZ9_9ROSI</name>
<keyword evidence="6" id="KW-1185">Reference proteome</keyword>
<evidence type="ECO:0000256" key="1">
    <source>
        <dbReference type="ARBA" id="ARBA00023016"/>
    </source>
</evidence>
<dbReference type="PANTHER" id="PTHR11527">
    <property type="entry name" value="HEAT-SHOCK PROTEIN 20 FAMILY MEMBER"/>
    <property type="match status" value="1"/>
</dbReference>
<reference evidence="5 6" key="1">
    <citation type="submission" date="2021-09" db="EMBL/GenBank/DDBJ databases">
        <title>Genomic insights and catalytic innovation underlie evolution of tropane alkaloids biosynthesis.</title>
        <authorList>
            <person name="Wang Y.-J."/>
            <person name="Tian T."/>
            <person name="Huang J.-P."/>
            <person name="Huang S.-X."/>
        </authorList>
    </citation>
    <scope>NUCLEOTIDE SEQUENCE [LARGE SCALE GENOMIC DNA]</scope>
    <source>
        <strain evidence="5">KIB-2018</strain>
        <tissue evidence="5">Leaf</tissue>
    </source>
</reference>
<dbReference type="PROSITE" id="PS01031">
    <property type="entry name" value="SHSP"/>
    <property type="match status" value="1"/>
</dbReference>
<dbReference type="Pfam" id="PF00011">
    <property type="entry name" value="HSP20"/>
    <property type="match status" value="1"/>
</dbReference>
<dbReference type="InterPro" id="IPR002068">
    <property type="entry name" value="A-crystallin/Hsp20_dom"/>
</dbReference>
<evidence type="ECO:0000313" key="6">
    <source>
        <dbReference type="Proteomes" id="UP001159364"/>
    </source>
</evidence>
<sequence length="147" mass="16435">MSIVPVGDQRIGKPSSLDLWDSEDLLSLDLWDPFQGFPLPSIISTHFPSIFPSLETQVNWRETPNAHVFRAVFPSSNREDVLVYIDDDNMLQISTDDGKFMSKFKLPENAKREEATASMVNGVLTLIIPKEGMRSPNVRVIEISGSG</sequence>
<feature type="domain" description="SHSP" evidence="4">
    <location>
        <begin position="49"/>
        <end position="146"/>
    </location>
</feature>
<gene>
    <name evidence="5" type="ORF">K2173_016770</name>
</gene>
<comment type="caution">
    <text evidence="5">The sequence shown here is derived from an EMBL/GenBank/DDBJ whole genome shotgun (WGS) entry which is preliminary data.</text>
</comment>
<evidence type="ECO:0000256" key="3">
    <source>
        <dbReference type="RuleBase" id="RU003616"/>
    </source>
</evidence>
<dbReference type="Gene3D" id="2.60.40.790">
    <property type="match status" value="1"/>
</dbReference>
<evidence type="ECO:0000256" key="2">
    <source>
        <dbReference type="PROSITE-ProRule" id="PRU00285"/>
    </source>
</evidence>
<dbReference type="SUPFAM" id="SSF49764">
    <property type="entry name" value="HSP20-like chaperones"/>
    <property type="match status" value="1"/>
</dbReference>
<evidence type="ECO:0000313" key="5">
    <source>
        <dbReference type="EMBL" id="KAJ8751536.1"/>
    </source>
</evidence>
<comment type="similarity">
    <text evidence="2 3">Belongs to the small heat shock protein (HSP20) family.</text>
</comment>
<dbReference type="InterPro" id="IPR031107">
    <property type="entry name" value="Small_HSP"/>
</dbReference>
<organism evidence="5 6">
    <name type="scientific">Erythroxylum novogranatense</name>
    <dbReference type="NCBI Taxonomy" id="1862640"/>
    <lineage>
        <taxon>Eukaryota</taxon>
        <taxon>Viridiplantae</taxon>
        <taxon>Streptophyta</taxon>
        <taxon>Embryophyta</taxon>
        <taxon>Tracheophyta</taxon>
        <taxon>Spermatophyta</taxon>
        <taxon>Magnoliopsida</taxon>
        <taxon>eudicotyledons</taxon>
        <taxon>Gunneridae</taxon>
        <taxon>Pentapetalae</taxon>
        <taxon>rosids</taxon>
        <taxon>fabids</taxon>
        <taxon>Malpighiales</taxon>
        <taxon>Erythroxylaceae</taxon>
        <taxon>Erythroxylum</taxon>
    </lineage>
</organism>
<dbReference type="InterPro" id="IPR008978">
    <property type="entry name" value="HSP20-like_chaperone"/>
</dbReference>